<dbReference type="RefSeq" id="WP_409097928.1">
    <property type="nucleotide sequence ID" value="NZ_JBJVNE010000235.1"/>
</dbReference>
<feature type="non-terminal residue" evidence="1">
    <location>
        <position position="93"/>
    </location>
</feature>
<organism evidence="1 2">
    <name type="scientific">Streptomyces galilaeus</name>
    <dbReference type="NCBI Taxonomy" id="33899"/>
    <lineage>
        <taxon>Bacteria</taxon>
        <taxon>Bacillati</taxon>
        <taxon>Actinomycetota</taxon>
        <taxon>Actinomycetes</taxon>
        <taxon>Kitasatosporales</taxon>
        <taxon>Streptomycetaceae</taxon>
        <taxon>Streptomyces</taxon>
    </lineage>
</organism>
<gene>
    <name evidence="1" type="ORF">ACKI1S_47640</name>
</gene>
<evidence type="ECO:0000313" key="2">
    <source>
        <dbReference type="Proteomes" id="UP001631993"/>
    </source>
</evidence>
<proteinExistence type="predicted"/>
<protein>
    <submittedName>
        <fullName evidence="1">DUF6925 family protein</fullName>
    </submittedName>
</protein>
<dbReference type="Proteomes" id="UP001631993">
    <property type="component" value="Unassembled WGS sequence"/>
</dbReference>
<dbReference type="InterPro" id="IPR053838">
    <property type="entry name" value="DUF6925"/>
</dbReference>
<sequence length="93" mass="10131">DPKTIAALREGAGRSLIAEKNPLLRRMVDFSPHRVFFSRVGRIEVYQPIPAPGGKSPTGPHTHLLTGNLRRGRGESTPWPGGFLACLNLHPPS</sequence>
<dbReference type="Pfam" id="PF21973">
    <property type="entry name" value="DUF6925"/>
    <property type="match status" value="1"/>
</dbReference>
<reference evidence="1 2" key="1">
    <citation type="submission" date="2024-12" db="EMBL/GenBank/DDBJ databases">
        <title>Forecasting of Potato common scab and diversities of Pathogenic streptomyces spp. in china.</title>
        <authorList>
            <person name="Handique U."/>
            <person name="Wu J."/>
        </authorList>
    </citation>
    <scope>NUCLEOTIDE SEQUENCE [LARGE SCALE GENOMIC DNA]</scope>
    <source>
        <strain evidence="1 2">ZRIMU1585</strain>
    </source>
</reference>
<dbReference type="EMBL" id="JBJVNE010000235">
    <property type="protein sequence ID" value="MFM9653706.1"/>
    <property type="molecule type" value="Genomic_DNA"/>
</dbReference>
<accession>A0ABW9IZ43</accession>
<keyword evidence="2" id="KW-1185">Reference proteome</keyword>
<comment type="caution">
    <text evidence="1">The sequence shown here is derived from an EMBL/GenBank/DDBJ whole genome shotgun (WGS) entry which is preliminary data.</text>
</comment>
<evidence type="ECO:0000313" key="1">
    <source>
        <dbReference type="EMBL" id="MFM9653706.1"/>
    </source>
</evidence>
<name>A0ABW9IZ43_STRGJ</name>
<feature type="non-terminal residue" evidence="1">
    <location>
        <position position="1"/>
    </location>
</feature>